<dbReference type="InterPro" id="IPR003018">
    <property type="entry name" value="GAF"/>
</dbReference>
<dbReference type="Pfam" id="PF01590">
    <property type="entry name" value="GAF"/>
    <property type="match status" value="1"/>
</dbReference>
<protein>
    <submittedName>
        <fullName evidence="2">GAF domain-containing protein</fullName>
    </submittedName>
</protein>
<dbReference type="Gene3D" id="3.30.450.40">
    <property type="match status" value="1"/>
</dbReference>
<evidence type="ECO:0000313" key="3">
    <source>
        <dbReference type="Proteomes" id="UP000613011"/>
    </source>
</evidence>
<sequence length="168" mass="17957">MSEIARGIETSVRERDPRRLTGFLCEVREVLGMDVVFASQLVGDRRVFRCVSAAGPFDVAVAPGLSDALIDTYCRLIIEGRIPAIVHDSSVRPELVALEVTRRLRIAAYIGVPIVLADGSVFGTLCCISHSPRRDLVDSDTAALRLIAQAIAGSVVDGQIAGGIWGAI</sequence>
<proteinExistence type="predicted"/>
<evidence type="ECO:0000313" key="2">
    <source>
        <dbReference type="EMBL" id="MBL0422988.1"/>
    </source>
</evidence>
<dbReference type="EMBL" id="JAEQNA010000010">
    <property type="protein sequence ID" value="MBL0422988.1"/>
    <property type="molecule type" value="Genomic_DNA"/>
</dbReference>
<dbReference type="InterPro" id="IPR029016">
    <property type="entry name" value="GAF-like_dom_sf"/>
</dbReference>
<dbReference type="AlphaFoldDB" id="A0A936ZT40"/>
<dbReference type="SUPFAM" id="SSF55781">
    <property type="entry name" value="GAF domain-like"/>
    <property type="match status" value="1"/>
</dbReference>
<dbReference type="Proteomes" id="UP000613011">
    <property type="component" value="Unassembled WGS sequence"/>
</dbReference>
<evidence type="ECO:0000259" key="1">
    <source>
        <dbReference type="SMART" id="SM00065"/>
    </source>
</evidence>
<organism evidence="2 3">
    <name type="scientific">Ramlibacter aurantiacus</name>
    <dbReference type="NCBI Taxonomy" id="2801330"/>
    <lineage>
        <taxon>Bacteria</taxon>
        <taxon>Pseudomonadati</taxon>
        <taxon>Pseudomonadota</taxon>
        <taxon>Betaproteobacteria</taxon>
        <taxon>Burkholderiales</taxon>
        <taxon>Comamonadaceae</taxon>
        <taxon>Ramlibacter</taxon>
    </lineage>
</organism>
<feature type="domain" description="GAF" evidence="1">
    <location>
        <begin position="12"/>
        <end position="165"/>
    </location>
</feature>
<dbReference type="SMART" id="SM00065">
    <property type="entry name" value="GAF"/>
    <property type="match status" value="1"/>
</dbReference>
<name>A0A936ZT40_9BURK</name>
<reference evidence="2" key="1">
    <citation type="submission" date="2021-01" db="EMBL/GenBank/DDBJ databases">
        <title>Ramlibacter sp. strain AW1 16S ribosomal RNA gene Genome sequencing and assembly.</title>
        <authorList>
            <person name="Kang M."/>
        </authorList>
    </citation>
    <scope>NUCLEOTIDE SEQUENCE</scope>
    <source>
        <strain evidence="2">AW1</strain>
    </source>
</reference>
<accession>A0A936ZT40</accession>
<gene>
    <name evidence="2" type="ORF">JI739_21810</name>
</gene>
<dbReference type="RefSeq" id="WP_201686114.1">
    <property type="nucleotide sequence ID" value="NZ_JAEQNA010000010.1"/>
</dbReference>
<comment type="caution">
    <text evidence="2">The sequence shown here is derived from an EMBL/GenBank/DDBJ whole genome shotgun (WGS) entry which is preliminary data.</text>
</comment>
<keyword evidence="3" id="KW-1185">Reference proteome</keyword>